<keyword evidence="5" id="KW-0963">Cytoplasm</keyword>
<dbReference type="STRING" id="1611254.A0A2G5S986"/>
<name>A0A2G5S986_9PELO</name>
<feature type="domain" description="Phosphofructokinase" evidence="14">
    <location>
        <begin position="73"/>
        <end position="157"/>
    </location>
</feature>
<dbReference type="Pfam" id="PF00365">
    <property type="entry name" value="PFK"/>
    <property type="match status" value="1"/>
</dbReference>
<keyword evidence="16" id="KW-1185">Reference proteome</keyword>
<organism evidence="15 16">
    <name type="scientific">Caenorhabditis nigoni</name>
    <dbReference type="NCBI Taxonomy" id="1611254"/>
    <lineage>
        <taxon>Eukaryota</taxon>
        <taxon>Metazoa</taxon>
        <taxon>Ecdysozoa</taxon>
        <taxon>Nematoda</taxon>
        <taxon>Chromadorea</taxon>
        <taxon>Rhabditida</taxon>
        <taxon>Rhabditina</taxon>
        <taxon>Rhabditomorpha</taxon>
        <taxon>Rhabditoidea</taxon>
        <taxon>Rhabditidae</taxon>
        <taxon>Peloderinae</taxon>
        <taxon>Caenorhabditis</taxon>
    </lineage>
</organism>
<dbReference type="InterPro" id="IPR000023">
    <property type="entry name" value="Phosphofructokinase_dom"/>
</dbReference>
<evidence type="ECO:0000256" key="4">
    <source>
        <dbReference type="ARBA" id="ARBA00012055"/>
    </source>
</evidence>
<evidence type="ECO:0000256" key="11">
    <source>
        <dbReference type="ARBA" id="ARBA00022842"/>
    </source>
</evidence>
<dbReference type="GO" id="GO:0030388">
    <property type="term" value="P:fructose 1,6-bisphosphate metabolic process"/>
    <property type="evidence" value="ECO:0007669"/>
    <property type="project" value="TreeGrafter"/>
</dbReference>
<evidence type="ECO:0000256" key="12">
    <source>
        <dbReference type="ARBA" id="ARBA00023152"/>
    </source>
</evidence>
<comment type="subcellular location">
    <subcellularLocation>
        <location evidence="2">Cytoplasm</location>
    </subcellularLocation>
</comment>
<dbReference type="InterPro" id="IPR035966">
    <property type="entry name" value="PKF_sf"/>
</dbReference>
<keyword evidence="6" id="KW-0808">Transferase</keyword>
<dbReference type="SUPFAM" id="SSF53784">
    <property type="entry name" value="Phosphofructokinase"/>
    <property type="match status" value="1"/>
</dbReference>
<comment type="caution">
    <text evidence="15">The sequence shown here is derived from an EMBL/GenBank/DDBJ whole genome shotgun (WGS) entry which is preliminary data.</text>
</comment>
<dbReference type="GO" id="GO:0046872">
    <property type="term" value="F:metal ion binding"/>
    <property type="evidence" value="ECO:0007669"/>
    <property type="project" value="UniProtKB-KW"/>
</dbReference>
<dbReference type="GO" id="GO:0005524">
    <property type="term" value="F:ATP binding"/>
    <property type="evidence" value="ECO:0007669"/>
    <property type="project" value="UniProtKB-KW"/>
</dbReference>
<evidence type="ECO:0000256" key="10">
    <source>
        <dbReference type="ARBA" id="ARBA00022840"/>
    </source>
</evidence>
<comment type="pathway">
    <text evidence="3">Carbohydrate degradation; glycolysis; D-glyceraldehyde 3-phosphate and glycerone phosphate from D-glucose: step 3/4.</text>
</comment>
<evidence type="ECO:0000256" key="9">
    <source>
        <dbReference type="ARBA" id="ARBA00022777"/>
    </source>
</evidence>
<accession>A0A2G5S986</accession>
<protein>
    <recommendedName>
        <fullName evidence="4">6-phosphofructokinase</fullName>
        <ecNumber evidence="4">2.7.1.11</ecNumber>
    </recommendedName>
</protein>
<keyword evidence="8" id="KW-0547">Nucleotide-binding</keyword>
<dbReference type="GO" id="GO:0042802">
    <property type="term" value="F:identical protein binding"/>
    <property type="evidence" value="ECO:0007669"/>
    <property type="project" value="TreeGrafter"/>
</dbReference>
<evidence type="ECO:0000256" key="2">
    <source>
        <dbReference type="ARBA" id="ARBA00004496"/>
    </source>
</evidence>
<sequence>MQQAPKSVLEITSRYPSHYTEDRYSAWRRRPFVGILTGENGCLYFVSNFQETCTILLFDRTSQTFLVKFDQVVALDSEADFCFIPEWPASENWRDVLCDKISLMRSEGQRNTIFVAEGAINRDGKLVTAEDVKTAVKNMYDTRVAILGHVQRGGASISF</sequence>
<evidence type="ECO:0000256" key="8">
    <source>
        <dbReference type="ARBA" id="ARBA00022741"/>
    </source>
</evidence>
<dbReference type="PANTHER" id="PTHR13697:SF4">
    <property type="entry name" value="ATP-DEPENDENT 6-PHOSPHOFRUCTOKINASE"/>
    <property type="match status" value="1"/>
</dbReference>
<evidence type="ECO:0000313" key="16">
    <source>
        <dbReference type="Proteomes" id="UP000230233"/>
    </source>
</evidence>
<keyword evidence="12" id="KW-0324">Glycolysis</keyword>
<dbReference type="GO" id="GO:0016208">
    <property type="term" value="F:AMP binding"/>
    <property type="evidence" value="ECO:0007669"/>
    <property type="project" value="TreeGrafter"/>
</dbReference>
<gene>
    <name evidence="15" type="ORF">B9Z55_029069</name>
</gene>
<keyword evidence="10" id="KW-0067">ATP-binding</keyword>
<evidence type="ECO:0000256" key="1">
    <source>
        <dbReference type="ARBA" id="ARBA00001946"/>
    </source>
</evidence>
<reference evidence="16" key="1">
    <citation type="submission" date="2017-10" db="EMBL/GenBank/DDBJ databases">
        <title>Rapid genome shrinkage in a self-fertile nematode reveals novel sperm competition proteins.</title>
        <authorList>
            <person name="Yin D."/>
            <person name="Schwarz E.M."/>
            <person name="Thomas C.G."/>
            <person name="Felde R.L."/>
            <person name="Korf I.F."/>
            <person name="Cutter A.D."/>
            <person name="Schartner C.M."/>
            <person name="Ralston E.J."/>
            <person name="Meyer B.J."/>
            <person name="Haag E.S."/>
        </authorList>
    </citation>
    <scope>NUCLEOTIDE SEQUENCE [LARGE SCALE GENOMIC DNA]</scope>
    <source>
        <strain evidence="16">JU1422</strain>
    </source>
</reference>
<evidence type="ECO:0000313" key="15">
    <source>
        <dbReference type="EMBL" id="PIC11472.1"/>
    </source>
</evidence>
<dbReference type="GO" id="GO:0003872">
    <property type="term" value="F:6-phosphofructokinase activity"/>
    <property type="evidence" value="ECO:0007669"/>
    <property type="project" value="UniProtKB-EC"/>
</dbReference>
<proteinExistence type="predicted"/>
<dbReference type="GO" id="GO:0005945">
    <property type="term" value="C:6-phosphofructokinase complex"/>
    <property type="evidence" value="ECO:0007669"/>
    <property type="project" value="TreeGrafter"/>
</dbReference>
<evidence type="ECO:0000256" key="5">
    <source>
        <dbReference type="ARBA" id="ARBA00022490"/>
    </source>
</evidence>
<dbReference type="AlphaFoldDB" id="A0A2G5S986"/>
<dbReference type="OrthoDB" id="537915at2759"/>
<dbReference type="GO" id="GO:0070095">
    <property type="term" value="F:fructose-6-phosphate binding"/>
    <property type="evidence" value="ECO:0007669"/>
    <property type="project" value="TreeGrafter"/>
</dbReference>
<dbReference type="InterPro" id="IPR022953">
    <property type="entry name" value="ATP_PFK"/>
</dbReference>
<dbReference type="EC" id="2.7.1.11" evidence="4"/>
<dbReference type="Proteomes" id="UP000230233">
    <property type="component" value="Unassembled WGS sequence"/>
</dbReference>
<comment type="cofactor">
    <cofactor evidence="1">
        <name>Mg(2+)</name>
        <dbReference type="ChEBI" id="CHEBI:18420"/>
    </cofactor>
</comment>
<keyword evidence="7" id="KW-0479">Metal-binding</keyword>
<dbReference type="GO" id="GO:0048029">
    <property type="term" value="F:monosaccharide binding"/>
    <property type="evidence" value="ECO:0007669"/>
    <property type="project" value="TreeGrafter"/>
</dbReference>
<keyword evidence="11" id="KW-0460">Magnesium</keyword>
<evidence type="ECO:0000256" key="13">
    <source>
        <dbReference type="ARBA" id="ARBA00048070"/>
    </source>
</evidence>
<dbReference type="Gene3D" id="3.40.50.460">
    <property type="entry name" value="Phosphofructokinase domain"/>
    <property type="match status" value="1"/>
</dbReference>
<dbReference type="GO" id="GO:0006002">
    <property type="term" value="P:fructose 6-phosphate metabolic process"/>
    <property type="evidence" value="ECO:0007669"/>
    <property type="project" value="InterPro"/>
</dbReference>
<evidence type="ECO:0000256" key="3">
    <source>
        <dbReference type="ARBA" id="ARBA00004679"/>
    </source>
</evidence>
<keyword evidence="9" id="KW-0418">Kinase</keyword>
<dbReference type="UniPathway" id="UPA00109">
    <property type="reaction ID" value="UER00182"/>
</dbReference>
<comment type="catalytic activity">
    <reaction evidence="13">
        <text>beta-D-fructose 6-phosphate + ATP = beta-D-fructose 1,6-bisphosphate + ADP + H(+)</text>
        <dbReference type="Rhea" id="RHEA:16109"/>
        <dbReference type="ChEBI" id="CHEBI:15378"/>
        <dbReference type="ChEBI" id="CHEBI:30616"/>
        <dbReference type="ChEBI" id="CHEBI:32966"/>
        <dbReference type="ChEBI" id="CHEBI:57634"/>
        <dbReference type="ChEBI" id="CHEBI:456216"/>
        <dbReference type="EC" id="2.7.1.11"/>
    </reaction>
</comment>
<evidence type="ECO:0000259" key="14">
    <source>
        <dbReference type="Pfam" id="PF00365"/>
    </source>
</evidence>
<evidence type="ECO:0000256" key="6">
    <source>
        <dbReference type="ARBA" id="ARBA00022679"/>
    </source>
</evidence>
<evidence type="ECO:0000256" key="7">
    <source>
        <dbReference type="ARBA" id="ARBA00022723"/>
    </source>
</evidence>
<dbReference type="EMBL" id="PDUG01000082">
    <property type="protein sequence ID" value="PIC11472.1"/>
    <property type="molecule type" value="Genomic_DNA"/>
</dbReference>
<dbReference type="GO" id="GO:0061621">
    <property type="term" value="P:canonical glycolysis"/>
    <property type="evidence" value="ECO:0007669"/>
    <property type="project" value="TreeGrafter"/>
</dbReference>
<dbReference type="PRINTS" id="PR00476">
    <property type="entry name" value="PHFRCTKINASE"/>
</dbReference>
<dbReference type="PANTHER" id="PTHR13697">
    <property type="entry name" value="PHOSPHOFRUCTOKINASE"/>
    <property type="match status" value="1"/>
</dbReference>